<evidence type="ECO:0000256" key="5">
    <source>
        <dbReference type="ARBA" id="ARBA00022833"/>
    </source>
</evidence>
<dbReference type="Gene3D" id="3.60.140.10">
    <property type="entry name" value="CNF1/YfiH-like putative cysteine hydrolases"/>
    <property type="match status" value="1"/>
</dbReference>
<dbReference type="InterPro" id="IPR003730">
    <property type="entry name" value="Cu_polyphenol_OxRdtase"/>
</dbReference>
<evidence type="ECO:0000256" key="8">
    <source>
        <dbReference type="ARBA" id="ARBA00049893"/>
    </source>
</evidence>
<dbReference type="GO" id="GO:0005507">
    <property type="term" value="F:copper ion binding"/>
    <property type="evidence" value="ECO:0007669"/>
    <property type="project" value="TreeGrafter"/>
</dbReference>
<evidence type="ECO:0000313" key="10">
    <source>
        <dbReference type="EMBL" id="SAY43626.1"/>
    </source>
</evidence>
<comment type="similarity">
    <text evidence="2 9">Belongs to the purine nucleoside phosphorylase YfiH/LACC1 family.</text>
</comment>
<evidence type="ECO:0000256" key="9">
    <source>
        <dbReference type="RuleBase" id="RU361274"/>
    </source>
</evidence>
<evidence type="ECO:0000256" key="6">
    <source>
        <dbReference type="ARBA" id="ARBA00047989"/>
    </source>
</evidence>
<comment type="catalytic activity">
    <reaction evidence="8">
        <text>S-methyl-5'-thioadenosine + phosphate = 5-(methylsulfanyl)-alpha-D-ribose 1-phosphate + adenine</text>
        <dbReference type="Rhea" id="RHEA:11852"/>
        <dbReference type="ChEBI" id="CHEBI:16708"/>
        <dbReference type="ChEBI" id="CHEBI:17509"/>
        <dbReference type="ChEBI" id="CHEBI:43474"/>
        <dbReference type="ChEBI" id="CHEBI:58533"/>
        <dbReference type="EC" id="2.4.2.28"/>
    </reaction>
    <physiologicalReaction direction="left-to-right" evidence="8">
        <dbReference type="Rhea" id="RHEA:11853"/>
    </physiologicalReaction>
</comment>
<keyword evidence="3" id="KW-0808">Transferase</keyword>
<dbReference type="CDD" id="cd16833">
    <property type="entry name" value="YfiH"/>
    <property type="match status" value="1"/>
</dbReference>
<dbReference type="EMBL" id="LT575490">
    <property type="protein sequence ID" value="SAY43626.1"/>
    <property type="molecule type" value="Genomic_DNA"/>
</dbReference>
<comment type="catalytic activity">
    <reaction evidence="1">
        <text>inosine + phosphate = alpha-D-ribose 1-phosphate + hypoxanthine</text>
        <dbReference type="Rhea" id="RHEA:27646"/>
        <dbReference type="ChEBI" id="CHEBI:17368"/>
        <dbReference type="ChEBI" id="CHEBI:17596"/>
        <dbReference type="ChEBI" id="CHEBI:43474"/>
        <dbReference type="ChEBI" id="CHEBI:57720"/>
        <dbReference type="EC" id="2.4.2.1"/>
    </reaction>
    <physiologicalReaction direction="left-to-right" evidence="1">
        <dbReference type="Rhea" id="RHEA:27647"/>
    </physiologicalReaction>
</comment>
<organism evidence="10">
    <name type="scientific">Serratia marcescens</name>
    <dbReference type="NCBI Taxonomy" id="615"/>
    <lineage>
        <taxon>Bacteria</taxon>
        <taxon>Pseudomonadati</taxon>
        <taxon>Pseudomonadota</taxon>
        <taxon>Gammaproteobacteria</taxon>
        <taxon>Enterobacterales</taxon>
        <taxon>Yersiniaceae</taxon>
        <taxon>Serratia</taxon>
    </lineage>
</organism>
<dbReference type="GO" id="GO:0017061">
    <property type="term" value="F:S-methyl-5-thioadenosine phosphorylase activity"/>
    <property type="evidence" value="ECO:0007669"/>
    <property type="project" value="UniProtKB-EC"/>
</dbReference>
<evidence type="ECO:0000256" key="7">
    <source>
        <dbReference type="ARBA" id="ARBA00048968"/>
    </source>
</evidence>
<dbReference type="SUPFAM" id="SSF64438">
    <property type="entry name" value="CNF1/YfiH-like putative cysteine hydrolases"/>
    <property type="match status" value="1"/>
</dbReference>
<keyword evidence="4" id="KW-0479">Metal-binding</keyword>
<reference evidence="10" key="1">
    <citation type="submission" date="2016-05" db="EMBL/GenBank/DDBJ databases">
        <authorList>
            <person name="Cock P.J.A."/>
            <person name="Cock P.J.A."/>
        </authorList>
    </citation>
    <scope>NUCLEOTIDE SEQUENCE</scope>
    <source>
        <strain evidence="10">PWN146_assembly</strain>
    </source>
</reference>
<dbReference type="InterPro" id="IPR011324">
    <property type="entry name" value="Cytotoxic_necrot_fac-like_cat"/>
</dbReference>
<name>A0A1C3HF12_SERMA</name>
<evidence type="ECO:0000256" key="1">
    <source>
        <dbReference type="ARBA" id="ARBA00000553"/>
    </source>
</evidence>
<comment type="catalytic activity">
    <reaction evidence="6">
        <text>adenosine + H2O + H(+) = inosine + NH4(+)</text>
        <dbReference type="Rhea" id="RHEA:24408"/>
        <dbReference type="ChEBI" id="CHEBI:15377"/>
        <dbReference type="ChEBI" id="CHEBI:15378"/>
        <dbReference type="ChEBI" id="CHEBI:16335"/>
        <dbReference type="ChEBI" id="CHEBI:17596"/>
        <dbReference type="ChEBI" id="CHEBI:28938"/>
        <dbReference type="EC" id="3.5.4.4"/>
    </reaction>
    <physiologicalReaction direction="left-to-right" evidence="6">
        <dbReference type="Rhea" id="RHEA:24409"/>
    </physiologicalReaction>
</comment>
<accession>A0A1C3HF12</accession>
<dbReference type="PANTHER" id="PTHR30616:SF3">
    <property type="entry name" value="PURINE NUCLEOSIDE PHOSPHORYLASE"/>
    <property type="match status" value="1"/>
</dbReference>
<gene>
    <name evidence="10" type="primary">yfiH_2</name>
    <name evidence="10" type="ORF">PWN146_02319</name>
</gene>
<evidence type="ECO:0000256" key="2">
    <source>
        <dbReference type="ARBA" id="ARBA00007353"/>
    </source>
</evidence>
<evidence type="ECO:0000256" key="3">
    <source>
        <dbReference type="ARBA" id="ARBA00022679"/>
    </source>
</evidence>
<protein>
    <recommendedName>
        <fullName evidence="9">Purine nucleoside phosphorylase</fullName>
    </recommendedName>
</protein>
<comment type="catalytic activity">
    <reaction evidence="7">
        <text>adenosine + phosphate = alpha-D-ribose 1-phosphate + adenine</text>
        <dbReference type="Rhea" id="RHEA:27642"/>
        <dbReference type="ChEBI" id="CHEBI:16335"/>
        <dbReference type="ChEBI" id="CHEBI:16708"/>
        <dbReference type="ChEBI" id="CHEBI:43474"/>
        <dbReference type="ChEBI" id="CHEBI:57720"/>
        <dbReference type="EC" id="2.4.2.1"/>
    </reaction>
    <physiologicalReaction direction="left-to-right" evidence="7">
        <dbReference type="Rhea" id="RHEA:27643"/>
    </physiologicalReaction>
</comment>
<dbReference type="NCBIfam" id="TIGR00726">
    <property type="entry name" value="peptidoglycan editing factor PgeF"/>
    <property type="match status" value="1"/>
</dbReference>
<dbReference type="Pfam" id="PF02578">
    <property type="entry name" value="Cu-oxidase_4"/>
    <property type="match status" value="1"/>
</dbReference>
<evidence type="ECO:0000256" key="4">
    <source>
        <dbReference type="ARBA" id="ARBA00022723"/>
    </source>
</evidence>
<sequence length="238" mass="25767">MSDRSALLDAVPHIQHGFGSKLALLPGHLLPYSATLPEKKQVHGTRIVDVLQPAQACGEADGFYTRQPGILLSVLTADCLPVLFSRRDGGAIAAVHAGWRGLLDGILEQMAARIRQDSDTADWVASIGPAAGPCCYEVDEALVENFKQRLPLPATLISPHYRHLDLAAIAEYKLAALGFAAVDRAGSCTICTPDIDPQRPQRFKYTSYRRNSHRRAQDPTHPGIKGRNQYAGIIIAAG</sequence>
<proteinExistence type="inferred from homology"/>
<dbReference type="AlphaFoldDB" id="A0A1C3HF12"/>
<dbReference type="PANTHER" id="PTHR30616">
    <property type="entry name" value="UNCHARACTERIZED PROTEIN YFIH"/>
    <property type="match status" value="1"/>
</dbReference>
<dbReference type="InterPro" id="IPR038371">
    <property type="entry name" value="Cu_polyphenol_OxRdtase_sf"/>
</dbReference>
<keyword evidence="5" id="KW-0862">Zinc</keyword>